<dbReference type="EMBL" id="CP042469">
    <property type="protein sequence ID" value="QOX64166.1"/>
    <property type="molecule type" value="Genomic_DNA"/>
</dbReference>
<keyword evidence="2" id="KW-1185">Reference proteome</keyword>
<proteinExistence type="predicted"/>
<gene>
    <name evidence="1" type="ORF">FRZ06_12870</name>
</gene>
<accession>A0ACD1ACF6</accession>
<evidence type="ECO:0000313" key="2">
    <source>
        <dbReference type="Proteomes" id="UP000594014"/>
    </source>
</evidence>
<dbReference type="Proteomes" id="UP000594014">
    <property type="component" value="Chromosome"/>
</dbReference>
<sequence>MDQVLAIIKICEKINKALPSIKEPAAETLLHEILSDLKVFLDKGIDFKEVVDSLDDSIFITDGEGKVLYVNPAYEQNTGILPREVLFRYVQEILDEGKLFTGGATMDVIETGKKAFRLSTIIKNDPPRVGYAVGVPIIDNDDKLKQVVVSSRPILTLKALQEDYERFLDEVKMIQEPGNIRIIPNSDTSDLTKRMIGSSETVKKVWNLIGLIADTDATVLITGESGVGKEVVADEIYRRSNRNQKPFIKVNCASIPSNLLESELFGYEKGAFSGASSSGKQGLFEMANSGILLLDEIGDMPMDLQAKLLRAIQSREITRVGGTKVIPLDIRIIALTNSDLKQKIKEGSFRSDLYYRLSVIPIHLDPLRAHTEDIEDLSRYFIDIYSHKHKRTINLTQKNISLMKLYSWPGNIRELENVIEYLVICCSGTAEVEDNMLKGILGISGTEKNANDAFDLTKSVEQFEKQQIEKVLSIASNLREAGEMLNVNASTISRKIKQYGIEYLNAR</sequence>
<organism evidence="1 2">
    <name type="scientific">Anoxybacterium hadale</name>
    <dbReference type="NCBI Taxonomy" id="3408580"/>
    <lineage>
        <taxon>Bacteria</taxon>
        <taxon>Bacillati</taxon>
        <taxon>Bacillota</taxon>
        <taxon>Clostridia</taxon>
        <taxon>Peptostreptococcales</taxon>
        <taxon>Anaerovoracaceae</taxon>
        <taxon>Anoxybacterium</taxon>
    </lineage>
</organism>
<name>A0ACD1ACF6_9FIRM</name>
<evidence type="ECO:0000313" key="1">
    <source>
        <dbReference type="EMBL" id="QOX64166.1"/>
    </source>
</evidence>
<reference evidence="1" key="1">
    <citation type="submission" date="2019-08" db="EMBL/GenBank/DDBJ databases">
        <title>Genome sequence of Clostridiales bacterium MT110.</title>
        <authorList>
            <person name="Cao J."/>
        </authorList>
    </citation>
    <scope>NUCLEOTIDE SEQUENCE</scope>
    <source>
        <strain evidence="1">MT110</strain>
    </source>
</reference>
<protein>
    <submittedName>
        <fullName evidence="1">PAS domain-containing protein</fullName>
    </submittedName>
</protein>